<sequence>MMYKKDEKNKNQEENFWVSYADLMAGLLFVFILVIASIVIKYLYTQHSLADSEDAKSKLFYELAKTKNMYEKSLEDLKDANQKIVLSNKEVEKLKALLLEYDINIKDEKSKNDSLSLALNDSSNQIALKDEELKLLADKLLVQTQIHQKMVEEFDIAKLKIKTLTGIKLNVIAKLKEKLGKSIHVDEKSGAIKFSSNILFDQNSYILKEEAKKELSSVLKNYLSLLLDDKEISKYIENITIEGHTNSDGTYLANLLLSQQRALAVMQFLYESNIVDKKLLSTFVNSSGRSSADLILDKKGVEDKDASRRIEIKFNIKNEEAIKEIQNYLDKQNENRVQ</sequence>
<dbReference type="PROSITE" id="PS51123">
    <property type="entry name" value="OMPA_2"/>
    <property type="match status" value="1"/>
</dbReference>
<dbReference type="InterPro" id="IPR036737">
    <property type="entry name" value="OmpA-like_sf"/>
</dbReference>
<keyword evidence="1 3" id="KW-0472">Membrane</keyword>
<proteinExistence type="predicted"/>
<keyword evidence="3" id="KW-0812">Transmembrane</keyword>
<dbReference type="InterPro" id="IPR006665">
    <property type="entry name" value="OmpA-like"/>
</dbReference>
<feature type="transmembrane region" description="Helical" evidence="3">
    <location>
        <begin position="20"/>
        <end position="44"/>
    </location>
</feature>
<evidence type="ECO:0000256" key="1">
    <source>
        <dbReference type="PROSITE-ProRule" id="PRU00473"/>
    </source>
</evidence>
<gene>
    <name evidence="5" type="ORF">RMQ68_01195</name>
</gene>
<dbReference type="GO" id="GO:0016020">
    <property type="term" value="C:membrane"/>
    <property type="evidence" value="ECO:0007669"/>
    <property type="project" value="UniProtKB-UniRule"/>
</dbReference>
<dbReference type="Gene3D" id="3.30.1330.60">
    <property type="entry name" value="OmpA-like domain"/>
    <property type="match status" value="1"/>
</dbReference>
<evidence type="ECO:0000259" key="4">
    <source>
        <dbReference type="PROSITE" id="PS51123"/>
    </source>
</evidence>
<keyword evidence="2" id="KW-0175">Coiled coil</keyword>
<dbReference type="AlphaFoldDB" id="A0AA96IFF5"/>
<dbReference type="Pfam" id="PF00691">
    <property type="entry name" value="OmpA"/>
    <property type="match status" value="1"/>
</dbReference>
<accession>A0AA96IFF5</accession>
<feature type="coiled-coil region" evidence="2">
    <location>
        <begin position="63"/>
        <end position="111"/>
    </location>
</feature>
<keyword evidence="3" id="KW-1133">Transmembrane helix</keyword>
<dbReference type="InterPro" id="IPR050330">
    <property type="entry name" value="Bact_OuterMem_StrucFunc"/>
</dbReference>
<organism evidence="5">
    <name type="scientific">Arcobacter sp. AZ-2023</name>
    <dbReference type="NCBI Taxonomy" id="3074453"/>
    <lineage>
        <taxon>Bacteria</taxon>
        <taxon>Pseudomonadati</taxon>
        <taxon>Campylobacterota</taxon>
        <taxon>Epsilonproteobacteria</taxon>
        <taxon>Campylobacterales</taxon>
        <taxon>Arcobacteraceae</taxon>
        <taxon>Arcobacter</taxon>
    </lineage>
</organism>
<evidence type="ECO:0000256" key="3">
    <source>
        <dbReference type="SAM" id="Phobius"/>
    </source>
</evidence>
<dbReference type="PANTHER" id="PTHR30329:SF21">
    <property type="entry name" value="LIPOPROTEIN YIAD-RELATED"/>
    <property type="match status" value="1"/>
</dbReference>
<dbReference type="PANTHER" id="PTHR30329">
    <property type="entry name" value="STATOR ELEMENT OF FLAGELLAR MOTOR COMPLEX"/>
    <property type="match status" value="1"/>
</dbReference>
<dbReference type="EMBL" id="CP134854">
    <property type="protein sequence ID" value="WNL30033.1"/>
    <property type="molecule type" value="Genomic_DNA"/>
</dbReference>
<dbReference type="SUPFAM" id="SSF103088">
    <property type="entry name" value="OmpA-like"/>
    <property type="match status" value="1"/>
</dbReference>
<reference evidence="5" key="1">
    <citation type="submission" date="2023-09" db="EMBL/GenBank/DDBJ databases">
        <title>Arcobacter tbilisiensis sp. nov. isolated from chicken meat in Tbilisi, Georgia.</title>
        <authorList>
            <person name="Matthias R."/>
            <person name="Zautner A.E."/>
        </authorList>
    </citation>
    <scope>NUCLEOTIDE SEQUENCE</scope>
    <source>
        <strain evidence="5">LEO 52</strain>
    </source>
</reference>
<dbReference type="CDD" id="cd07185">
    <property type="entry name" value="OmpA_C-like"/>
    <property type="match status" value="1"/>
</dbReference>
<feature type="domain" description="OmpA-like" evidence="4">
    <location>
        <begin position="187"/>
        <end position="318"/>
    </location>
</feature>
<name>A0AA96IFF5_9BACT</name>
<evidence type="ECO:0000313" key="5">
    <source>
        <dbReference type="EMBL" id="WNL30033.1"/>
    </source>
</evidence>
<protein>
    <submittedName>
        <fullName evidence="5">OmpA family protein</fullName>
    </submittedName>
</protein>
<evidence type="ECO:0000256" key="2">
    <source>
        <dbReference type="SAM" id="Coils"/>
    </source>
</evidence>